<evidence type="ECO:0000256" key="1">
    <source>
        <dbReference type="ARBA" id="ARBA00022448"/>
    </source>
</evidence>
<dbReference type="SUPFAM" id="SSF52343">
    <property type="entry name" value="Ferredoxin reductase-like, C-terminal NADP-linked domain"/>
    <property type="match status" value="1"/>
</dbReference>
<dbReference type="Gene3D" id="3.40.50.80">
    <property type="entry name" value="Nucleotide-binding domain of ferredoxin-NADP reductase (FNR) module"/>
    <property type="match status" value="1"/>
</dbReference>
<evidence type="ECO:0000256" key="2">
    <source>
        <dbReference type="ARBA" id="ARBA00023002"/>
    </source>
</evidence>
<dbReference type="Proteomes" id="UP001590951">
    <property type="component" value="Unassembled WGS sequence"/>
</dbReference>
<protein>
    <recommendedName>
        <fullName evidence="3">Ferric reductase NAD binding domain-containing protein</fullName>
    </recommendedName>
</protein>
<dbReference type="CDD" id="cd06186">
    <property type="entry name" value="NOX_Duox_like_FAD_NADP"/>
    <property type="match status" value="1"/>
</dbReference>
<keyword evidence="5" id="KW-1185">Reference proteome</keyword>
<name>A0ABR4AUJ8_9LECA</name>
<dbReference type="PANTHER" id="PTHR32361">
    <property type="entry name" value="FERRIC/CUPRIC REDUCTASE TRANSMEMBRANE COMPONENT"/>
    <property type="match status" value="1"/>
</dbReference>
<accession>A0ABR4AUJ8</accession>
<reference evidence="4 5" key="1">
    <citation type="submission" date="2024-09" db="EMBL/GenBank/DDBJ databases">
        <title>Rethinking Asexuality: The Enigmatic Case of Functional Sexual Genes in Lepraria (Stereocaulaceae).</title>
        <authorList>
            <person name="Doellman M."/>
            <person name="Sun Y."/>
            <person name="Barcenas-Pena A."/>
            <person name="Lumbsch H.T."/>
            <person name="Grewe F."/>
        </authorList>
    </citation>
    <scope>NUCLEOTIDE SEQUENCE [LARGE SCALE GENOMIC DNA]</scope>
    <source>
        <strain evidence="4 5">Grewe 0041</strain>
    </source>
</reference>
<evidence type="ECO:0000259" key="3">
    <source>
        <dbReference type="Pfam" id="PF08030"/>
    </source>
</evidence>
<dbReference type="EMBL" id="JBHFEH010000075">
    <property type="protein sequence ID" value="KAL2048945.1"/>
    <property type="molecule type" value="Genomic_DNA"/>
</dbReference>
<gene>
    <name evidence="4" type="ORF">ABVK25_010798</name>
</gene>
<organism evidence="4 5">
    <name type="scientific">Lepraria finkii</name>
    <dbReference type="NCBI Taxonomy" id="1340010"/>
    <lineage>
        <taxon>Eukaryota</taxon>
        <taxon>Fungi</taxon>
        <taxon>Dikarya</taxon>
        <taxon>Ascomycota</taxon>
        <taxon>Pezizomycotina</taxon>
        <taxon>Lecanoromycetes</taxon>
        <taxon>OSLEUM clade</taxon>
        <taxon>Lecanoromycetidae</taxon>
        <taxon>Lecanorales</taxon>
        <taxon>Lecanorineae</taxon>
        <taxon>Stereocaulaceae</taxon>
        <taxon>Lepraria</taxon>
    </lineage>
</organism>
<keyword evidence="1" id="KW-0813">Transport</keyword>
<evidence type="ECO:0000313" key="5">
    <source>
        <dbReference type="Proteomes" id="UP001590951"/>
    </source>
</evidence>
<sequence>MISWWDNDHEGRGVNIYLLVKPGTGFTQKLLRHAGSFALKAWVDGPYGQIEDIGNYGSVVMFASGIGIAAQVPYIKELLKGFHEYRVRTKSILLVWQLDKESDQEWVQDWMTELLSEDEGSYILRIGLYVLRNFDDSNISYGHKEQYGDHDRVRKLYGKPYLEKIIGSEVEGKRGQLLITTSTECHMQDQVQKLVARYLDKDVKLLHLAFQPEESQSFWAPKLPEVKYEGVV</sequence>
<dbReference type="InterPro" id="IPR051410">
    <property type="entry name" value="Ferric/Cupric_Reductase"/>
</dbReference>
<dbReference type="Pfam" id="PF08030">
    <property type="entry name" value="NAD_binding_6"/>
    <property type="match status" value="1"/>
</dbReference>
<dbReference type="PANTHER" id="PTHR32361:SF26">
    <property type="entry name" value="FAD-BINDING 8 DOMAIN-CONTAINING PROTEIN-RELATED"/>
    <property type="match status" value="1"/>
</dbReference>
<dbReference type="InterPro" id="IPR039261">
    <property type="entry name" value="FNR_nucleotide-bd"/>
</dbReference>
<comment type="caution">
    <text evidence="4">The sequence shown here is derived from an EMBL/GenBank/DDBJ whole genome shotgun (WGS) entry which is preliminary data.</text>
</comment>
<feature type="domain" description="Ferric reductase NAD binding" evidence="3">
    <location>
        <begin position="56"/>
        <end position="132"/>
    </location>
</feature>
<keyword evidence="2" id="KW-0560">Oxidoreductase</keyword>
<evidence type="ECO:0000313" key="4">
    <source>
        <dbReference type="EMBL" id="KAL2048945.1"/>
    </source>
</evidence>
<proteinExistence type="predicted"/>
<dbReference type="InterPro" id="IPR013121">
    <property type="entry name" value="Fe_red_NAD-bd_6"/>
</dbReference>